<feature type="region of interest" description="Disordered" evidence="13">
    <location>
        <begin position="1"/>
        <end position="44"/>
    </location>
</feature>
<name>A0ABR0CHF7_9LAMI</name>
<feature type="transmembrane region" description="Helical" evidence="14">
    <location>
        <begin position="243"/>
        <end position="263"/>
    </location>
</feature>
<reference evidence="16 17" key="1">
    <citation type="journal article" date="2023" name="bioRxiv">
        <title>Genome report: Whole genome sequence and annotation of Penstemon davidsonii.</title>
        <authorList>
            <person name="Ostevik K.L."/>
            <person name="Alabady M."/>
            <person name="Zhang M."/>
            <person name="Rausher M.D."/>
        </authorList>
    </citation>
    <scope>NUCLEOTIDE SEQUENCE [LARGE SCALE GENOMIC DNA]</scope>
    <source>
        <strain evidence="16">DNT005</strain>
        <tissue evidence="16">Whole leaf</tissue>
    </source>
</reference>
<accession>A0ABR0CHF7</accession>
<comment type="catalytic activity">
    <reaction evidence="1">
        <text>S-ubiquitinyl-[E2 ubiquitin-conjugating enzyme]-L-cysteine + [acceptor protein]-L-lysine = [E2 ubiquitin-conjugating enzyme]-L-cysteine + N(6)-ubiquitinyl-[acceptor protein]-L-lysine.</text>
        <dbReference type="EC" id="2.3.2.27"/>
    </reaction>
</comment>
<evidence type="ECO:0000313" key="16">
    <source>
        <dbReference type="EMBL" id="KAK4476562.1"/>
    </source>
</evidence>
<evidence type="ECO:0000256" key="14">
    <source>
        <dbReference type="SAM" id="Phobius"/>
    </source>
</evidence>
<keyword evidence="5 14" id="KW-0812">Transmembrane</keyword>
<feature type="region of interest" description="Disordered" evidence="13">
    <location>
        <begin position="190"/>
        <end position="215"/>
    </location>
</feature>
<keyword evidence="6" id="KW-0479">Metal-binding</keyword>
<evidence type="ECO:0000256" key="8">
    <source>
        <dbReference type="ARBA" id="ARBA00022786"/>
    </source>
</evidence>
<protein>
    <recommendedName>
        <fullName evidence="3">RING-type E3 ubiquitin transferase</fullName>
        <ecNumber evidence="3">2.3.2.27</ecNumber>
    </recommendedName>
</protein>
<dbReference type="Pfam" id="PF13639">
    <property type="entry name" value="zf-RING_2"/>
    <property type="match status" value="1"/>
</dbReference>
<comment type="subcellular location">
    <subcellularLocation>
        <location evidence="2">Membrane</location>
        <topology evidence="2">Multi-pass membrane protein</topology>
    </subcellularLocation>
</comment>
<feature type="transmembrane region" description="Helical" evidence="14">
    <location>
        <begin position="148"/>
        <end position="168"/>
    </location>
</feature>
<keyword evidence="8" id="KW-0833">Ubl conjugation pathway</keyword>
<feature type="compositionally biased region" description="Basic residues" evidence="13">
    <location>
        <begin position="14"/>
        <end position="27"/>
    </location>
</feature>
<keyword evidence="9" id="KW-0862">Zinc</keyword>
<dbReference type="Proteomes" id="UP001291926">
    <property type="component" value="Unassembled WGS sequence"/>
</dbReference>
<feature type="domain" description="RING-type" evidence="15">
    <location>
        <begin position="390"/>
        <end position="431"/>
    </location>
</feature>
<proteinExistence type="predicted"/>
<evidence type="ECO:0000256" key="4">
    <source>
        <dbReference type="ARBA" id="ARBA00022679"/>
    </source>
</evidence>
<evidence type="ECO:0000256" key="12">
    <source>
        <dbReference type="PROSITE-ProRule" id="PRU00175"/>
    </source>
</evidence>
<dbReference type="SMART" id="SM00184">
    <property type="entry name" value="RING"/>
    <property type="match status" value="1"/>
</dbReference>
<evidence type="ECO:0000256" key="9">
    <source>
        <dbReference type="ARBA" id="ARBA00022833"/>
    </source>
</evidence>
<feature type="non-terminal residue" evidence="16">
    <location>
        <position position="1"/>
    </location>
</feature>
<feature type="transmembrane region" description="Helical" evidence="14">
    <location>
        <begin position="115"/>
        <end position="136"/>
    </location>
</feature>
<dbReference type="PANTHER" id="PTHR45977">
    <property type="entry name" value="TARGET OF ERK KINASE MPK-1"/>
    <property type="match status" value="1"/>
</dbReference>
<keyword evidence="4" id="KW-0808">Transferase</keyword>
<evidence type="ECO:0000256" key="13">
    <source>
        <dbReference type="SAM" id="MobiDB-lite"/>
    </source>
</evidence>
<evidence type="ECO:0000256" key="5">
    <source>
        <dbReference type="ARBA" id="ARBA00022692"/>
    </source>
</evidence>
<evidence type="ECO:0000256" key="10">
    <source>
        <dbReference type="ARBA" id="ARBA00022989"/>
    </source>
</evidence>
<evidence type="ECO:0000313" key="17">
    <source>
        <dbReference type="Proteomes" id="UP001291926"/>
    </source>
</evidence>
<feature type="compositionally biased region" description="Polar residues" evidence="13">
    <location>
        <begin position="29"/>
        <end position="44"/>
    </location>
</feature>
<dbReference type="Gene3D" id="3.30.40.10">
    <property type="entry name" value="Zinc/RING finger domain, C3HC4 (zinc finger)"/>
    <property type="match status" value="1"/>
</dbReference>
<keyword evidence="17" id="KW-1185">Reference proteome</keyword>
<sequence length="446" mass="50481">FYSTPYPTPPVQQIHKRKQEKYIRRKSPPATTMSFNSDTPTPSTAVHTAPLLSQQLFRSRPRFLRRPPSFRGAARFLRRASSRTRSMREPSVRVREAAAEQIEERQSDWAYSKPIVFLDLIWNLAFVIVSTSVLIMSCYETPSVPLRLWIVGYALQCILHIVCVCAGYKKRYSQRNFDEGERDQLRYSRNYSNLSSGSDDVDPGDYVSEGRQSDDETRENIANNVFLLIFGSVAKHLESANTMFSFIWWIIGFYWVSAGGQSLISESPQLYWICITFLAIDVFFVVICVLVACVIGIAVCCCLPCIIAVLYAVADQEGATKEDIERLPTFKFRKIGDSEKQNGEIQESFGGIMTECGTDTPTEQVLPLEDVVCPVIPFALLLENSTNSECCICLCTYDDGAELRELPCRHHFHSCCIDKWLHINATCPLCKFNILKNGNQSGSEEV</sequence>
<evidence type="ECO:0000259" key="15">
    <source>
        <dbReference type="PROSITE" id="PS50089"/>
    </source>
</evidence>
<evidence type="ECO:0000256" key="1">
    <source>
        <dbReference type="ARBA" id="ARBA00000900"/>
    </source>
</evidence>
<feature type="transmembrane region" description="Helical" evidence="14">
    <location>
        <begin position="270"/>
        <end position="299"/>
    </location>
</feature>
<feature type="compositionally biased region" description="Pro residues" evidence="13">
    <location>
        <begin position="1"/>
        <end position="10"/>
    </location>
</feature>
<keyword evidence="7 12" id="KW-0863">Zinc-finger</keyword>
<keyword evidence="11 14" id="KW-0472">Membrane</keyword>
<dbReference type="EC" id="2.3.2.27" evidence="3"/>
<comment type="caution">
    <text evidence="16">The sequence shown here is derived from an EMBL/GenBank/DDBJ whole genome shotgun (WGS) entry which is preliminary data.</text>
</comment>
<dbReference type="EMBL" id="JAYDYQ010002688">
    <property type="protein sequence ID" value="KAK4476562.1"/>
    <property type="molecule type" value="Genomic_DNA"/>
</dbReference>
<evidence type="ECO:0000256" key="2">
    <source>
        <dbReference type="ARBA" id="ARBA00004141"/>
    </source>
</evidence>
<evidence type="ECO:0000256" key="3">
    <source>
        <dbReference type="ARBA" id="ARBA00012483"/>
    </source>
</evidence>
<dbReference type="SUPFAM" id="SSF57850">
    <property type="entry name" value="RING/U-box"/>
    <property type="match status" value="1"/>
</dbReference>
<dbReference type="PANTHER" id="PTHR45977:SF28">
    <property type="entry name" value="OS02G0674700 PROTEIN"/>
    <property type="match status" value="1"/>
</dbReference>
<evidence type="ECO:0000256" key="7">
    <source>
        <dbReference type="ARBA" id="ARBA00022771"/>
    </source>
</evidence>
<keyword evidence="10 14" id="KW-1133">Transmembrane helix</keyword>
<evidence type="ECO:0000256" key="6">
    <source>
        <dbReference type="ARBA" id="ARBA00022723"/>
    </source>
</evidence>
<organism evidence="16 17">
    <name type="scientific">Penstemon davidsonii</name>
    <dbReference type="NCBI Taxonomy" id="160366"/>
    <lineage>
        <taxon>Eukaryota</taxon>
        <taxon>Viridiplantae</taxon>
        <taxon>Streptophyta</taxon>
        <taxon>Embryophyta</taxon>
        <taxon>Tracheophyta</taxon>
        <taxon>Spermatophyta</taxon>
        <taxon>Magnoliopsida</taxon>
        <taxon>eudicotyledons</taxon>
        <taxon>Gunneridae</taxon>
        <taxon>Pentapetalae</taxon>
        <taxon>asterids</taxon>
        <taxon>lamiids</taxon>
        <taxon>Lamiales</taxon>
        <taxon>Plantaginaceae</taxon>
        <taxon>Cheloneae</taxon>
        <taxon>Penstemon</taxon>
    </lineage>
</organism>
<dbReference type="PROSITE" id="PS50089">
    <property type="entry name" value="ZF_RING_2"/>
    <property type="match status" value="1"/>
</dbReference>
<evidence type="ECO:0000256" key="11">
    <source>
        <dbReference type="ARBA" id="ARBA00023136"/>
    </source>
</evidence>
<dbReference type="InterPro" id="IPR001841">
    <property type="entry name" value="Znf_RING"/>
</dbReference>
<gene>
    <name evidence="16" type="ORF">RD792_015718</name>
</gene>
<dbReference type="InterPro" id="IPR013083">
    <property type="entry name" value="Znf_RING/FYVE/PHD"/>
</dbReference>